<dbReference type="PANTHER" id="PTHR19297">
    <property type="entry name" value="GLYCOSYLTRANSFERASE 14 FAMILY MEMBER"/>
    <property type="match status" value="1"/>
</dbReference>
<dbReference type="AlphaFoldDB" id="A0A5K3FTQ7"/>
<dbReference type="WBParaSite" id="MCU_009932-RB">
    <property type="protein sequence ID" value="MCU_009932-RB"/>
    <property type="gene ID" value="MCU_009932"/>
</dbReference>
<dbReference type="GO" id="GO:0008375">
    <property type="term" value="F:acetylglucosaminyltransferase activity"/>
    <property type="evidence" value="ECO:0007669"/>
    <property type="project" value="TreeGrafter"/>
</dbReference>
<keyword evidence="4" id="KW-0808">Transferase</keyword>
<evidence type="ECO:0000256" key="7">
    <source>
        <dbReference type="ARBA" id="ARBA00022989"/>
    </source>
</evidence>
<evidence type="ECO:0000256" key="9">
    <source>
        <dbReference type="ARBA" id="ARBA00023180"/>
    </source>
</evidence>
<keyword evidence="5 11" id="KW-0812">Transmembrane</keyword>
<evidence type="ECO:0000256" key="6">
    <source>
        <dbReference type="ARBA" id="ARBA00022968"/>
    </source>
</evidence>
<dbReference type="PANTHER" id="PTHR19297:SF191">
    <property type="entry name" value="PROTEIN XYLOSYLTRANSFERASE"/>
    <property type="match status" value="1"/>
</dbReference>
<accession>A0A5K3FTQ7</accession>
<dbReference type="GO" id="GO:0016020">
    <property type="term" value="C:membrane"/>
    <property type="evidence" value="ECO:0007669"/>
    <property type="project" value="UniProtKB-SubCell"/>
</dbReference>
<reference evidence="12" key="1">
    <citation type="submission" date="2019-11" db="UniProtKB">
        <authorList>
            <consortium name="WormBaseParasite"/>
        </authorList>
    </citation>
    <scope>IDENTIFICATION</scope>
</reference>
<keyword evidence="9" id="KW-0325">Glycoprotein</keyword>
<evidence type="ECO:0000256" key="3">
    <source>
        <dbReference type="ARBA" id="ARBA00022676"/>
    </source>
</evidence>
<dbReference type="InterPro" id="IPR003406">
    <property type="entry name" value="Glyco_trans_14"/>
</dbReference>
<proteinExistence type="inferred from homology"/>
<feature type="transmembrane region" description="Helical" evidence="11">
    <location>
        <begin position="39"/>
        <end position="61"/>
    </location>
</feature>
<evidence type="ECO:0000256" key="5">
    <source>
        <dbReference type="ARBA" id="ARBA00022692"/>
    </source>
</evidence>
<comment type="subcellular location">
    <subcellularLocation>
        <location evidence="1">Membrane</location>
        <topology evidence="1">Single-pass type II membrane protein</topology>
    </subcellularLocation>
</comment>
<sequence>MERRVALYNVNKTDDPGYAEAQQRIGTEMGRLPVFIGRYIGPVIKLILLASIVVDTGYLLYEYRVKTHVIPFLSSRFTTHRVNGSPRDCENGSWWFHPSGSGHQPWQHILQEEIAFPIAYTIMAFERPDQVWRLLRAIYRPHNFYCVHFDQKSPLLYKKWLRQKIETCIPSQVSNNIVFIPSISVYHSYMSVLEADLACMRALWQLPRKNVTSEPPWKYLI</sequence>
<comment type="similarity">
    <text evidence="10">Belongs to the glycosyltransferase 14 family.</text>
</comment>
<keyword evidence="3" id="KW-0328">Glycosyltransferase</keyword>
<organism evidence="12">
    <name type="scientific">Mesocestoides corti</name>
    <name type="common">Flatworm</name>
    <dbReference type="NCBI Taxonomy" id="53468"/>
    <lineage>
        <taxon>Eukaryota</taxon>
        <taxon>Metazoa</taxon>
        <taxon>Spiralia</taxon>
        <taxon>Lophotrochozoa</taxon>
        <taxon>Platyhelminthes</taxon>
        <taxon>Cestoda</taxon>
        <taxon>Eucestoda</taxon>
        <taxon>Cyclophyllidea</taxon>
        <taxon>Mesocestoididae</taxon>
        <taxon>Mesocestoides</taxon>
    </lineage>
</organism>
<name>A0A5K3FTQ7_MESCO</name>
<dbReference type="Pfam" id="PF02485">
    <property type="entry name" value="Branch"/>
    <property type="match status" value="1"/>
</dbReference>
<protein>
    <submittedName>
        <fullName evidence="12">Anoctamin</fullName>
    </submittedName>
</protein>
<evidence type="ECO:0000256" key="4">
    <source>
        <dbReference type="ARBA" id="ARBA00022679"/>
    </source>
</evidence>
<keyword evidence="7 11" id="KW-1133">Transmembrane helix</keyword>
<evidence type="ECO:0000313" key="12">
    <source>
        <dbReference type="WBParaSite" id="MCU_009932-RB"/>
    </source>
</evidence>
<evidence type="ECO:0000256" key="8">
    <source>
        <dbReference type="ARBA" id="ARBA00023136"/>
    </source>
</evidence>
<evidence type="ECO:0000256" key="2">
    <source>
        <dbReference type="ARBA" id="ARBA00004922"/>
    </source>
</evidence>
<evidence type="ECO:0000256" key="10">
    <source>
        <dbReference type="ARBA" id="ARBA00038150"/>
    </source>
</evidence>
<keyword evidence="8 11" id="KW-0472">Membrane</keyword>
<evidence type="ECO:0000256" key="1">
    <source>
        <dbReference type="ARBA" id="ARBA00004606"/>
    </source>
</evidence>
<keyword evidence="6" id="KW-0735">Signal-anchor</keyword>
<comment type="pathway">
    <text evidence="2">Protein modification; protein glycosylation.</text>
</comment>
<evidence type="ECO:0000256" key="11">
    <source>
        <dbReference type="SAM" id="Phobius"/>
    </source>
</evidence>